<evidence type="ECO:0000313" key="2">
    <source>
        <dbReference type="Proteomes" id="UP000292927"/>
    </source>
</evidence>
<proteinExistence type="predicted"/>
<evidence type="ECO:0000313" key="1">
    <source>
        <dbReference type="EMBL" id="RZT01198.1"/>
    </source>
</evidence>
<dbReference type="Proteomes" id="UP000292927">
    <property type="component" value="Unassembled WGS sequence"/>
</dbReference>
<protein>
    <submittedName>
        <fullName evidence="1">Uncharacterized protein</fullName>
    </submittedName>
</protein>
<organism evidence="1 2">
    <name type="scientific">Cuneatibacter caecimuris</name>
    <dbReference type="NCBI Taxonomy" id="1796618"/>
    <lineage>
        <taxon>Bacteria</taxon>
        <taxon>Bacillati</taxon>
        <taxon>Bacillota</taxon>
        <taxon>Clostridia</taxon>
        <taxon>Lachnospirales</taxon>
        <taxon>Lachnospiraceae</taxon>
        <taxon>Cuneatibacter</taxon>
    </lineage>
</organism>
<comment type="caution">
    <text evidence="1">The sequence shown here is derived from an EMBL/GenBank/DDBJ whole genome shotgun (WGS) entry which is preliminary data.</text>
</comment>
<dbReference type="OrthoDB" id="9919549at2"/>
<name>A0A4Q7PM43_9FIRM</name>
<dbReference type="AlphaFoldDB" id="A0A4Q7PM43"/>
<dbReference type="EMBL" id="SGXF01000002">
    <property type="protein sequence ID" value="RZT01198.1"/>
    <property type="molecule type" value="Genomic_DNA"/>
</dbReference>
<gene>
    <name evidence="1" type="ORF">EV209_1641</name>
</gene>
<sequence length="109" mass="12200">MRTIDAIKLKDMLMALAMELDIPLDEIGSTLRLIDMQPTVITGKVAESKSVHKRYTQVKPIDRHYENPGEIPYIKYSCPVCAALGNTHQVLPGQPNCTLCGVQLYWEGN</sequence>
<accession>A0A4Q7PM43</accession>
<dbReference type="RefSeq" id="WP_130434861.1">
    <property type="nucleotide sequence ID" value="NZ_SGXF01000002.1"/>
</dbReference>
<keyword evidence="2" id="KW-1185">Reference proteome</keyword>
<reference evidence="1 2" key="1">
    <citation type="submission" date="2019-02" db="EMBL/GenBank/DDBJ databases">
        <title>Genomic Encyclopedia of Type Strains, Phase IV (KMG-IV): sequencing the most valuable type-strain genomes for metagenomic binning, comparative biology and taxonomic classification.</title>
        <authorList>
            <person name="Goeker M."/>
        </authorList>
    </citation>
    <scope>NUCLEOTIDE SEQUENCE [LARGE SCALE GENOMIC DNA]</scope>
    <source>
        <strain evidence="1 2">DSM 29486</strain>
    </source>
</reference>